<dbReference type="EMBL" id="JABXXP010000133">
    <property type="protein sequence ID" value="NVN11197.1"/>
    <property type="molecule type" value="Genomic_DNA"/>
</dbReference>
<evidence type="ECO:0000256" key="1">
    <source>
        <dbReference type="SAM" id="SignalP"/>
    </source>
</evidence>
<feature type="chain" id="PRO_5031533694" evidence="1">
    <location>
        <begin position="33"/>
        <end position="331"/>
    </location>
</feature>
<proteinExistence type="predicted"/>
<name>A0A7Y7M5N0_9PROT</name>
<dbReference type="InterPro" id="IPR015168">
    <property type="entry name" value="SsuA/THI5"/>
</dbReference>
<dbReference type="InterPro" id="IPR006311">
    <property type="entry name" value="TAT_signal"/>
</dbReference>
<keyword evidence="1" id="KW-0732">Signal</keyword>
<evidence type="ECO:0000313" key="4">
    <source>
        <dbReference type="Proteomes" id="UP000534870"/>
    </source>
</evidence>
<sequence>MFHSPYRPTRRQFTRLFSGSTFAMALPSLPHAADAPDLSHVTLRVATFRGQDNTLLPAAGQADFPYRVQFSEFNSGNLIAQAINADAIDLGGWSEIPMVFAAASGSRVAIVATLDGPTTDQAVLTPLHSPYHSVADLRGRRVGYIKATTAHYFLIRMLAQHGMSFADIHPIALGMSEGLTAMKAGSLDAWATYGYAIQTLEADGTARILESARDILSGHYFIGVNPRRLDDPAFRYAAADYIRRLGRAYAILTADKPRWAQTVAPVIQVPEPAVLAYLQGQNRPYGTRAWTDADISSAQSVADTFVHAGVLPAGTRVDSIFSPALARLLTT</sequence>
<protein>
    <submittedName>
        <fullName evidence="3">ABC transporter substrate-binding protein</fullName>
    </submittedName>
</protein>
<evidence type="ECO:0000259" key="2">
    <source>
        <dbReference type="Pfam" id="PF09084"/>
    </source>
</evidence>
<evidence type="ECO:0000313" key="3">
    <source>
        <dbReference type="EMBL" id="NVN11197.1"/>
    </source>
</evidence>
<gene>
    <name evidence="3" type="ORF">HUK84_08600</name>
</gene>
<accession>A0A7Y7M5N0</accession>
<dbReference type="Pfam" id="PF09084">
    <property type="entry name" value="NMT1"/>
    <property type="match status" value="1"/>
</dbReference>
<dbReference type="Proteomes" id="UP000534870">
    <property type="component" value="Unassembled WGS sequence"/>
</dbReference>
<dbReference type="SUPFAM" id="SSF53850">
    <property type="entry name" value="Periplasmic binding protein-like II"/>
    <property type="match status" value="1"/>
</dbReference>
<feature type="signal peptide" evidence="1">
    <location>
        <begin position="1"/>
        <end position="32"/>
    </location>
</feature>
<dbReference type="Gene3D" id="3.40.190.10">
    <property type="entry name" value="Periplasmic binding protein-like II"/>
    <property type="match status" value="2"/>
</dbReference>
<dbReference type="PROSITE" id="PS51318">
    <property type="entry name" value="TAT"/>
    <property type="match status" value="1"/>
</dbReference>
<organism evidence="3 4">
    <name type="scientific">Nguyenibacter vanlangensis</name>
    <dbReference type="NCBI Taxonomy" id="1216886"/>
    <lineage>
        <taxon>Bacteria</taxon>
        <taxon>Pseudomonadati</taxon>
        <taxon>Pseudomonadota</taxon>
        <taxon>Alphaproteobacteria</taxon>
        <taxon>Acetobacterales</taxon>
        <taxon>Acetobacteraceae</taxon>
        <taxon>Nguyenibacter</taxon>
    </lineage>
</organism>
<dbReference type="AlphaFoldDB" id="A0A7Y7M5N0"/>
<feature type="domain" description="SsuA/THI5-like" evidence="2">
    <location>
        <begin position="74"/>
        <end position="204"/>
    </location>
</feature>
<dbReference type="PANTHER" id="PTHR30024:SF48">
    <property type="entry name" value="ABC TRANSPORTER SUBSTRATE-BINDING PROTEIN"/>
    <property type="match status" value="1"/>
</dbReference>
<dbReference type="RefSeq" id="WP_176639934.1">
    <property type="nucleotide sequence ID" value="NZ_JABXXP010000133.1"/>
</dbReference>
<reference evidence="3 4" key="1">
    <citation type="submission" date="2020-06" db="EMBL/GenBank/DDBJ databases">
        <title>Description of novel acetic acid bacteria.</title>
        <authorList>
            <person name="Sombolestani A."/>
        </authorList>
    </citation>
    <scope>NUCLEOTIDE SEQUENCE [LARGE SCALE GENOMIC DNA]</scope>
    <source>
        <strain evidence="3 4">LMG 31431</strain>
    </source>
</reference>
<dbReference type="PANTHER" id="PTHR30024">
    <property type="entry name" value="ALIPHATIC SULFONATES-BINDING PROTEIN-RELATED"/>
    <property type="match status" value="1"/>
</dbReference>
<comment type="caution">
    <text evidence="3">The sequence shown here is derived from an EMBL/GenBank/DDBJ whole genome shotgun (WGS) entry which is preliminary data.</text>
</comment>